<gene>
    <name evidence="4" type="ORF">Slati_3216500</name>
</gene>
<feature type="compositionally biased region" description="Pro residues" evidence="2">
    <location>
        <begin position="978"/>
        <end position="1017"/>
    </location>
</feature>
<dbReference type="AlphaFoldDB" id="A0AAW2V0J7"/>
<feature type="compositionally biased region" description="Basic and acidic residues" evidence="2">
    <location>
        <begin position="383"/>
        <end position="401"/>
    </location>
</feature>
<dbReference type="EMBL" id="JACGWN010000011">
    <property type="protein sequence ID" value="KAL0421936.1"/>
    <property type="molecule type" value="Genomic_DNA"/>
</dbReference>
<feature type="compositionally biased region" description="Pro residues" evidence="2">
    <location>
        <begin position="676"/>
        <end position="687"/>
    </location>
</feature>
<feature type="compositionally biased region" description="Polar residues" evidence="2">
    <location>
        <begin position="514"/>
        <end position="536"/>
    </location>
</feature>
<evidence type="ECO:0000313" key="4">
    <source>
        <dbReference type="EMBL" id="KAL0421936.1"/>
    </source>
</evidence>
<dbReference type="Gene3D" id="3.90.190.10">
    <property type="entry name" value="Protein tyrosine phosphatase superfamily"/>
    <property type="match status" value="1"/>
</dbReference>
<feature type="compositionally biased region" description="Low complexity" evidence="2">
    <location>
        <begin position="551"/>
        <end position="560"/>
    </location>
</feature>
<feature type="compositionally biased region" description="Low complexity" evidence="2">
    <location>
        <begin position="647"/>
        <end position="662"/>
    </location>
</feature>
<dbReference type="Gene3D" id="2.60.40.1110">
    <property type="match status" value="1"/>
</dbReference>
<feature type="compositionally biased region" description="Pro residues" evidence="2">
    <location>
        <begin position="613"/>
        <end position="624"/>
    </location>
</feature>
<feature type="compositionally biased region" description="Low complexity" evidence="2">
    <location>
        <begin position="892"/>
        <end position="904"/>
    </location>
</feature>
<evidence type="ECO:0000256" key="1">
    <source>
        <dbReference type="ARBA" id="ARBA00022912"/>
    </source>
</evidence>
<keyword evidence="1" id="KW-0378">Hydrolase</keyword>
<feature type="compositionally biased region" description="Pro residues" evidence="2">
    <location>
        <begin position="905"/>
        <end position="942"/>
    </location>
</feature>
<protein>
    <submittedName>
        <fullName evidence="4">Formin-like protein 20</fullName>
    </submittedName>
</protein>
<feature type="compositionally biased region" description="Polar residues" evidence="2">
    <location>
        <begin position="602"/>
        <end position="611"/>
    </location>
</feature>
<evidence type="ECO:0000256" key="2">
    <source>
        <dbReference type="SAM" id="MobiDB-lite"/>
    </source>
</evidence>
<evidence type="ECO:0000259" key="3">
    <source>
        <dbReference type="PROSITE" id="PS51182"/>
    </source>
</evidence>
<dbReference type="InterPro" id="IPR014020">
    <property type="entry name" value="Tensin_C2-dom"/>
</dbReference>
<dbReference type="PROSITE" id="PS51182">
    <property type="entry name" value="C2_TENSIN"/>
    <property type="match status" value="1"/>
</dbReference>
<feature type="compositionally biased region" description="Pro residues" evidence="2">
    <location>
        <begin position="774"/>
        <end position="787"/>
    </location>
</feature>
<reference evidence="4" key="1">
    <citation type="submission" date="2020-06" db="EMBL/GenBank/DDBJ databases">
        <authorList>
            <person name="Li T."/>
            <person name="Hu X."/>
            <person name="Zhang T."/>
            <person name="Song X."/>
            <person name="Zhang H."/>
            <person name="Dai N."/>
            <person name="Sheng W."/>
            <person name="Hou X."/>
            <person name="Wei L."/>
        </authorList>
    </citation>
    <scope>NUCLEOTIDE SEQUENCE</scope>
    <source>
        <strain evidence="4">KEN1</strain>
        <tissue evidence="4">Leaf</tissue>
    </source>
</reference>
<feature type="compositionally biased region" description="Polar residues" evidence="2">
    <location>
        <begin position="952"/>
        <end position="964"/>
    </location>
</feature>
<feature type="compositionally biased region" description="Pro residues" evidence="2">
    <location>
        <begin position="750"/>
        <end position="761"/>
    </location>
</feature>
<proteinExistence type="predicted"/>
<reference evidence="4" key="2">
    <citation type="journal article" date="2024" name="Plant">
        <title>Genomic evolution and insights into agronomic trait innovations of Sesamum species.</title>
        <authorList>
            <person name="Miao H."/>
            <person name="Wang L."/>
            <person name="Qu L."/>
            <person name="Liu H."/>
            <person name="Sun Y."/>
            <person name="Le M."/>
            <person name="Wang Q."/>
            <person name="Wei S."/>
            <person name="Zheng Y."/>
            <person name="Lin W."/>
            <person name="Duan Y."/>
            <person name="Cao H."/>
            <person name="Xiong S."/>
            <person name="Wang X."/>
            <person name="Wei L."/>
            <person name="Li C."/>
            <person name="Ma Q."/>
            <person name="Ju M."/>
            <person name="Zhao R."/>
            <person name="Li G."/>
            <person name="Mu C."/>
            <person name="Tian Q."/>
            <person name="Mei H."/>
            <person name="Zhang T."/>
            <person name="Gao T."/>
            <person name="Zhang H."/>
        </authorList>
    </citation>
    <scope>NUCLEOTIDE SEQUENCE</scope>
    <source>
        <strain evidence="4">KEN1</strain>
    </source>
</reference>
<feature type="compositionally biased region" description="Low complexity" evidence="2">
    <location>
        <begin position="762"/>
        <end position="773"/>
    </location>
</feature>
<dbReference type="PANTHER" id="PTHR45733:SF10">
    <property type="entry name" value="FORMIN-LIKE PROTEIN 15A-RELATED"/>
    <property type="match status" value="1"/>
</dbReference>
<dbReference type="InterPro" id="IPR029021">
    <property type="entry name" value="Prot-tyrosine_phosphatase-like"/>
</dbReference>
<keyword evidence="1" id="KW-0904">Protein phosphatase</keyword>
<dbReference type="InterPro" id="IPR051144">
    <property type="entry name" value="Formin_homology_domain"/>
</dbReference>
<dbReference type="GO" id="GO:0004721">
    <property type="term" value="F:phosphoprotein phosphatase activity"/>
    <property type="evidence" value="ECO:0007669"/>
    <property type="project" value="UniProtKB-KW"/>
</dbReference>
<name>A0AAW2V0J7_9LAMI</name>
<feature type="domain" description="C2 tensin-type" evidence="3">
    <location>
        <begin position="155"/>
        <end position="299"/>
    </location>
</feature>
<feature type="compositionally biased region" description="Pro residues" evidence="2">
    <location>
        <begin position="723"/>
        <end position="736"/>
    </location>
</feature>
<organism evidence="4">
    <name type="scientific">Sesamum latifolium</name>
    <dbReference type="NCBI Taxonomy" id="2727402"/>
    <lineage>
        <taxon>Eukaryota</taxon>
        <taxon>Viridiplantae</taxon>
        <taxon>Streptophyta</taxon>
        <taxon>Embryophyta</taxon>
        <taxon>Tracheophyta</taxon>
        <taxon>Spermatophyta</taxon>
        <taxon>Magnoliopsida</taxon>
        <taxon>eudicotyledons</taxon>
        <taxon>Gunneridae</taxon>
        <taxon>Pentapetalae</taxon>
        <taxon>asterids</taxon>
        <taxon>lamiids</taxon>
        <taxon>Lamiales</taxon>
        <taxon>Pedaliaceae</taxon>
        <taxon>Sesamum</taxon>
    </lineage>
</organism>
<accession>A0AAW2V0J7</accession>
<feature type="region of interest" description="Disordered" evidence="2">
    <location>
        <begin position="377"/>
        <end position="449"/>
    </location>
</feature>
<comment type="caution">
    <text evidence="4">The sequence shown here is derived from an EMBL/GenBank/DDBJ whole genome shotgun (WGS) entry which is preliminary data.</text>
</comment>
<sequence>MALFRRFFYRKPPDRLLEISERVYVFDCCFSSDVLDEDEYSTYMNGIVAQLQDYYPDAAFMVFNFKEGGRRSQLSDVLTQYDMKGGWPVLAFMLAALLLYRKQYTGEQKTLEMVYKQAPKELLHLLTPLNPQPSQLRYLQYISRRNFRLDRPPSDSPLELDCIILRILPLYDGGRGCRPVVRVYSQDSHSKTSSRSSKLLFTTSNMKKHLRFYQQEECEIVKVDINQRVQGDVVLDRDEIDVLWDVKDQISREFRAEVLFSDADSVPSIITSEAIDEDDDESVASPEEFFEAEEIFSSLFDGKDGRGEFDNHTIQVRAQDDESHHKVARKVDLQHHAFQGYPADEAIHRHDRKMEPNSNWLGNKILHSESRSVIADVSSNAEAKSEDAGICKTSEEKENKQSPEVPTLMKKIDKQDAVGSSKKTKQQDSQSSAARLARPNSISRWIPSNKGSYTNSMHVYYPPSRHNSAPALLALSKDSPSGGKSKPQLVNAASEAIATAGRSSVSGRGKHASCPSSLDLSLAQEVSSPPFSSNPQVGHEVQELSPDQLAPSPSFPSTSSPFPPPPPPVPPPTSRSLNEPALPSTTIPQARGLSVPPPPLFSSESTVTSFHPGSPPSPPPPPPKTLSSQNVNFTELLPSPPPPSPPLLSLNASLRTTLLGTPSPTPPSAQNISRVLPPPPPPPPPPWDAGISLPGVSTVSNSPPLLPPSPPSAHVLQSYPTGAMPPPPPPPPPPPSVHEVPSFSLHSTLPPSPPPPPPPPSIHGLPSFPSHNILPPPPPQNGAPPTPISLSHSTPPLPLPPLFGMLPPSPPPIPDAPPLSPPPPSGITPPLPPPRPLPGAVPLPPPPPPPAPPFFELPSPSPAPIHGGPPPPSSPPLPNGAPPPPPPPPLPNGAAPPAAPLSFGAPPPPPPQYEAPPPPPMGGPPPPPPPPPPSIGFLPPPSTTGGAPLHHPSTNGRSTTSTTPPLMGGAHPSTNRRAPPPPPPPLMGGAPPPPPPLGGHAPGPPPPPGPPGPPGGGPPHLHHLVQNLEQTVGEWELAEGMAVLHHLENLT</sequence>
<dbReference type="PANTHER" id="PTHR45733">
    <property type="entry name" value="FORMIN-J"/>
    <property type="match status" value="1"/>
</dbReference>
<feature type="compositionally biased region" description="Pro residues" evidence="2">
    <location>
        <begin position="795"/>
        <end position="891"/>
    </location>
</feature>
<feature type="compositionally biased region" description="Low complexity" evidence="2">
    <location>
        <begin position="476"/>
        <end position="487"/>
    </location>
</feature>
<dbReference type="SMART" id="SM01326">
    <property type="entry name" value="PTEN_C2"/>
    <property type="match status" value="1"/>
</dbReference>
<feature type="region of interest" description="Disordered" evidence="2">
    <location>
        <begin position="474"/>
        <end position="1022"/>
    </location>
</feature>
<feature type="compositionally biased region" description="Pro residues" evidence="2">
    <location>
        <begin position="561"/>
        <end position="573"/>
    </location>
</feature>
<dbReference type="Pfam" id="PF10409">
    <property type="entry name" value="PTEN_C2"/>
    <property type="match status" value="1"/>
</dbReference>